<protein>
    <submittedName>
        <fullName evidence="3">Uncharacterized protein</fullName>
    </submittedName>
</protein>
<reference evidence="3 4" key="1">
    <citation type="submission" date="2017-11" db="EMBL/GenBank/DDBJ databases">
        <title>Revised Sequence and Annotation of the Rhodobaca barguzinensis strain alga05 Genome.</title>
        <authorList>
            <person name="Kopejtka K."/>
            <person name="Tomasch J.M."/>
            <person name="Bunk B."/>
            <person name="Koblizek M."/>
        </authorList>
    </citation>
    <scope>NUCLEOTIDE SEQUENCE [LARGE SCALE GENOMIC DNA]</scope>
    <source>
        <strain evidence="4">alga05</strain>
    </source>
</reference>
<dbReference type="AlphaFoldDB" id="A0A2K8KDU6"/>
<proteinExistence type="predicted"/>
<dbReference type="STRING" id="441209.GCA_001870665_00956"/>
<accession>A0A2K8KDU6</accession>
<keyword evidence="4" id="KW-1185">Reference proteome</keyword>
<evidence type="ECO:0000256" key="1">
    <source>
        <dbReference type="SAM" id="MobiDB-lite"/>
    </source>
</evidence>
<dbReference type="Proteomes" id="UP000228948">
    <property type="component" value="Chromosome"/>
</dbReference>
<feature type="region of interest" description="Disordered" evidence="1">
    <location>
        <begin position="35"/>
        <end position="59"/>
    </location>
</feature>
<evidence type="ECO:0000313" key="3">
    <source>
        <dbReference type="EMBL" id="ATX67601.1"/>
    </source>
</evidence>
<dbReference type="RefSeq" id="WP_100319228.1">
    <property type="nucleotide sequence ID" value="NZ_CP024899.1"/>
</dbReference>
<gene>
    <name evidence="3" type="ORF">BG454_01395</name>
</gene>
<organism evidence="3 4">
    <name type="scientific">Roseinatronobacter bogoriensis subsp. barguzinensis</name>
    <dbReference type="NCBI Taxonomy" id="441209"/>
    <lineage>
        <taxon>Bacteria</taxon>
        <taxon>Pseudomonadati</taxon>
        <taxon>Pseudomonadota</taxon>
        <taxon>Alphaproteobacteria</taxon>
        <taxon>Rhodobacterales</taxon>
        <taxon>Paracoccaceae</taxon>
        <taxon>Roseinatronobacter</taxon>
    </lineage>
</organism>
<dbReference type="KEGG" id="rbg:BG454_01395"/>
<feature type="transmembrane region" description="Helical" evidence="2">
    <location>
        <begin position="6"/>
        <end position="24"/>
    </location>
</feature>
<dbReference type="OrthoDB" id="7873573at2"/>
<keyword evidence="2" id="KW-1133">Transmembrane helix</keyword>
<evidence type="ECO:0000256" key="2">
    <source>
        <dbReference type="SAM" id="Phobius"/>
    </source>
</evidence>
<evidence type="ECO:0000313" key="4">
    <source>
        <dbReference type="Proteomes" id="UP000228948"/>
    </source>
</evidence>
<sequence length="59" mass="6276">METLPLIALLSLFTLGAVAVFAFVSKRKTEERRANAAIPKSSLATDSRGKGAVEALDDK</sequence>
<name>A0A2K8KDU6_9RHOB</name>
<keyword evidence="2" id="KW-0472">Membrane</keyword>
<feature type="compositionally biased region" description="Basic and acidic residues" evidence="1">
    <location>
        <begin position="47"/>
        <end position="59"/>
    </location>
</feature>
<dbReference type="EMBL" id="CP024899">
    <property type="protein sequence ID" value="ATX67601.1"/>
    <property type="molecule type" value="Genomic_DNA"/>
</dbReference>
<keyword evidence="2" id="KW-0812">Transmembrane</keyword>